<dbReference type="Pfam" id="PF16732">
    <property type="entry name" value="ComP_DUS"/>
    <property type="match status" value="1"/>
</dbReference>
<dbReference type="SUPFAM" id="SSF54523">
    <property type="entry name" value="Pili subunits"/>
    <property type="match status" value="1"/>
</dbReference>
<evidence type="ECO:0000256" key="4">
    <source>
        <dbReference type="ARBA" id="ARBA00022989"/>
    </source>
</evidence>
<dbReference type="GO" id="GO:0016020">
    <property type="term" value="C:membrane"/>
    <property type="evidence" value="ECO:0007669"/>
    <property type="project" value="UniProtKB-SubCell"/>
</dbReference>
<evidence type="ECO:0000256" key="6">
    <source>
        <dbReference type="SAM" id="Phobius"/>
    </source>
</evidence>
<sequence>MKNERFKMSGVRADKGFTLVEMLITLVIMGILAAVAIPTYTGQREKARRAEAKTNLETIRLLLEQYFNDNGCYYRTGGPPTVCTNSALSGVANIQSFLPGFKPGNTQGLNFEYFITTTGATATAYIAGAVDKSVATTISAGATCAAGEMKVDNNNNRCGF</sequence>
<evidence type="ECO:0000256" key="3">
    <source>
        <dbReference type="ARBA" id="ARBA00022692"/>
    </source>
</evidence>
<evidence type="ECO:0000256" key="2">
    <source>
        <dbReference type="ARBA" id="ARBA00022481"/>
    </source>
</evidence>
<evidence type="ECO:0000256" key="1">
    <source>
        <dbReference type="ARBA" id="ARBA00004167"/>
    </source>
</evidence>
<comment type="caution">
    <text evidence="7">The sequence shown here is derived from an EMBL/GenBank/DDBJ whole genome shotgun (WGS) entry which is preliminary data.</text>
</comment>
<dbReference type="PROSITE" id="PS00409">
    <property type="entry name" value="PROKAR_NTER_METHYL"/>
    <property type="match status" value="1"/>
</dbReference>
<keyword evidence="4 6" id="KW-1133">Transmembrane helix</keyword>
<dbReference type="GO" id="GO:0015627">
    <property type="term" value="C:type II protein secretion system complex"/>
    <property type="evidence" value="ECO:0007669"/>
    <property type="project" value="InterPro"/>
</dbReference>
<dbReference type="GO" id="GO:0015628">
    <property type="term" value="P:protein secretion by the type II secretion system"/>
    <property type="evidence" value="ECO:0007669"/>
    <property type="project" value="InterPro"/>
</dbReference>
<dbReference type="AlphaFoldDB" id="A0A0F3GMZ3"/>
<keyword evidence="2" id="KW-0488">Methylation</keyword>
<keyword evidence="8" id="KW-1185">Reference proteome</keyword>
<dbReference type="PRINTS" id="PR00813">
    <property type="entry name" value="BCTERIALGSPG"/>
</dbReference>
<evidence type="ECO:0000313" key="8">
    <source>
        <dbReference type="Proteomes" id="UP000033423"/>
    </source>
</evidence>
<comment type="subcellular location">
    <subcellularLocation>
        <location evidence="1">Membrane</location>
        <topology evidence="1">Single-pass membrane protein</topology>
    </subcellularLocation>
</comment>
<name>A0A0F3GMZ3_9BACT</name>
<reference evidence="7 8" key="1">
    <citation type="submission" date="2015-02" db="EMBL/GenBank/DDBJ databases">
        <title>Single-cell genomics of uncultivated deep-branching MTB reveals a conserved set of magnetosome genes.</title>
        <authorList>
            <person name="Kolinko S."/>
            <person name="Richter M."/>
            <person name="Glockner F.O."/>
            <person name="Brachmann A."/>
            <person name="Schuler D."/>
        </authorList>
    </citation>
    <scope>NUCLEOTIDE SEQUENCE [LARGE SCALE GENOMIC DNA]</scope>
    <source>
        <strain evidence="7">TM-1</strain>
    </source>
</reference>
<dbReference type="GO" id="GO:0043683">
    <property type="term" value="P:type IV pilus assembly"/>
    <property type="evidence" value="ECO:0007669"/>
    <property type="project" value="InterPro"/>
</dbReference>
<dbReference type="Proteomes" id="UP000033423">
    <property type="component" value="Unassembled WGS sequence"/>
</dbReference>
<protein>
    <submittedName>
        <fullName evidence="7">Type IV pilin</fullName>
    </submittedName>
</protein>
<dbReference type="EMBL" id="LACI01001950">
    <property type="protein sequence ID" value="KJU83324.1"/>
    <property type="molecule type" value="Genomic_DNA"/>
</dbReference>
<organism evidence="7 8">
    <name type="scientific">Candidatus Magnetobacterium bavaricum</name>
    <dbReference type="NCBI Taxonomy" id="29290"/>
    <lineage>
        <taxon>Bacteria</taxon>
        <taxon>Pseudomonadati</taxon>
        <taxon>Nitrospirota</taxon>
        <taxon>Thermodesulfovibrionia</taxon>
        <taxon>Thermodesulfovibrionales</taxon>
        <taxon>Candidatus Magnetobacteriaceae</taxon>
        <taxon>Candidatus Magnetobacterium</taxon>
    </lineage>
</organism>
<gene>
    <name evidence="7" type="ORF">MBAV_004476</name>
</gene>
<evidence type="ECO:0000313" key="7">
    <source>
        <dbReference type="EMBL" id="KJU83324.1"/>
    </source>
</evidence>
<dbReference type="InterPro" id="IPR031982">
    <property type="entry name" value="PilE-like"/>
</dbReference>
<dbReference type="InterPro" id="IPR045584">
    <property type="entry name" value="Pilin-like"/>
</dbReference>
<keyword evidence="3 6" id="KW-0812">Transmembrane</keyword>
<dbReference type="Gene3D" id="3.30.700.10">
    <property type="entry name" value="Glycoprotein, Type 4 Pilin"/>
    <property type="match status" value="1"/>
</dbReference>
<feature type="transmembrane region" description="Helical" evidence="6">
    <location>
        <begin position="20"/>
        <end position="40"/>
    </location>
</feature>
<dbReference type="InterPro" id="IPR000983">
    <property type="entry name" value="Bac_GSPG_pilin"/>
</dbReference>
<dbReference type="PANTHER" id="PTHR30093:SF44">
    <property type="entry name" value="TYPE II SECRETION SYSTEM CORE PROTEIN G"/>
    <property type="match status" value="1"/>
</dbReference>
<dbReference type="NCBIfam" id="TIGR02532">
    <property type="entry name" value="IV_pilin_GFxxxE"/>
    <property type="match status" value="1"/>
</dbReference>
<dbReference type="PANTHER" id="PTHR30093">
    <property type="entry name" value="GENERAL SECRETION PATHWAY PROTEIN G"/>
    <property type="match status" value="1"/>
</dbReference>
<dbReference type="Pfam" id="PF07963">
    <property type="entry name" value="N_methyl"/>
    <property type="match status" value="1"/>
</dbReference>
<dbReference type="InterPro" id="IPR012902">
    <property type="entry name" value="N_methyl_site"/>
</dbReference>
<evidence type="ECO:0000256" key="5">
    <source>
        <dbReference type="ARBA" id="ARBA00023136"/>
    </source>
</evidence>
<proteinExistence type="predicted"/>
<keyword evidence="5 6" id="KW-0472">Membrane</keyword>
<accession>A0A0F3GMZ3</accession>